<sequence length="582" mass="66359">MLLEEKQRIIKLFNLALKPLLIKTNIVPTIILEYPRHASHGDISCNISMQISKKLQINSYKLAKIIAKNLIQQKNYIKLIQSIEIIKPGFINLKISSSIKQKIIKYILSSGIKFGQSNIGSNKKILIEFVSANPTGPLHIGHGRQCAIGDILSSLFISQGYKVTREFYYNDTGVQITNLALSVQARAKAIFLGKSTWPDTAYNGEYITDIAKCFLKKKKIISKDRSINIIANGKINDLKAIRDFSVAYLRREQDIDLKIFGVKFDNYCLESSLYKTGKVSLVTKLLIQSGKTYYKDGALWLRTTDYGDDKDRVVRKSNGDFTYFVSDIAYHIFKWERGFIQAINIQGDDHQGTITRVKAGLQAINIGIPNDYPNYILHKMVTVIKNGKEVKISKRSGSYITIRNLIKWLSKTESKNDSIEFREDLIRGRDLMRFFLISRKSDTDFIFDIDLALKRSDENPVYYIQYAHARIFSLLNQWGGDKKSLISIKDLSSLNTEKELSLLVKLSNYPEVLVNSVKDLCPHYVAFYLRDLAKELHGYYNTERILVKNITIKMARLALIYSIGQVLNNGLKLIGISAPTKM</sequence>
<dbReference type="GO" id="GO:0005524">
    <property type="term" value="F:ATP binding"/>
    <property type="evidence" value="ECO:0007669"/>
    <property type="project" value="UniProtKB-UniRule"/>
</dbReference>
<dbReference type="PROSITE" id="PS00178">
    <property type="entry name" value="AA_TRNA_LIGASE_I"/>
    <property type="match status" value="1"/>
</dbReference>
<dbReference type="NCBIfam" id="TIGR00456">
    <property type="entry name" value="argS"/>
    <property type="match status" value="1"/>
</dbReference>
<dbReference type="PANTHER" id="PTHR11956:SF5">
    <property type="entry name" value="ARGININE--TRNA LIGASE, CYTOPLASMIC"/>
    <property type="match status" value="1"/>
</dbReference>
<comment type="catalytic activity">
    <reaction evidence="9 10">
        <text>tRNA(Arg) + L-arginine + ATP = L-arginyl-tRNA(Arg) + AMP + diphosphate</text>
        <dbReference type="Rhea" id="RHEA:20301"/>
        <dbReference type="Rhea" id="RHEA-COMP:9658"/>
        <dbReference type="Rhea" id="RHEA-COMP:9673"/>
        <dbReference type="ChEBI" id="CHEBI:30616"/>
        <dbReference type="ChEBI" id="CHEBI:32682"/>
        <dbReference type="ChEBI" id="CHEBI:33019"/>
        <dbReference type="ChEBI" id="CHEBI:78442"/>
        <dbReference type="ChEBI" id="CHEBI:78513"/>
        <dbReference type="ChEBI" id="CHEBI:456215"/>
        <dbReference type="EC" id="6.1.1.19"/>
    </reaction>
</comment>
<dbReference type="HAMAP" id="MF_00123">
    <property type="entry name" value="Arg_tRNA_synth"/>
    <property type="match status" value="1"/>
</dbReference>
<dbReference type="CDD" id="cd00671">
    <property type="entry name" value="ArgRS_core"/>
    <property type="match status" value="1"/>
</dbReference>
<organism evidence="14 15">
    <name type="scientific">Candidatus Profftella armatura</name>
    <dbReference type="NCBI Taxonomy" id="669502"/>
    <lineage>
        <taxon>Bacteria</taxon>
        <taxon>Pseudomonadati</taxon>
        <taxon>Pseudomonadota</taxon>
        <taxon>Betaproteobacteria</taxon>
        <taxon>Candidatus Profftella</taxon>
    </lineage>
</organism>
<dbReference type="PRINTS" id="PR01038">
    <property type="entry name" value="TRNASYNTHARG"/>
</dbReference>
<evidence type="ECO:0000259" key="12">
    <source>
        <dbReference type="SMART" id="SM00836"/>
    </source>
</evidence>
<dbReference type="FunFam" id="1.10.730.10:FF:000008">
    <property type="entry name" value="Arginine--tRNA ligase"/>
    <property type="match status" value="1"/>
</dbReference>
<dbReference type="SUPFAM" id="SSF52374">
    <property type="entry name" value="Nucleotidylyl transferase"/>
    <property type="match status" value="1"/>
</dbReference>
<dbReference type="STRING" id="669502.SSDC_00525"/>
<evidence type="ECO:0000256" key="8">
    <source>
        <dbReference type="ARBA" id="ARBA00023146"/>
    </source>
</evidence>
<dbReference type="AlphaFoldDB" id="S5R3M7"/>
<feature type="domain" description="DALR anticodon binding" evidence="12">
    <location>
        <begin position="464"/>
        <end position="582"/>
    </location>
</feature>
<keyword evidence="6 10" id="KW-0067">ATP-binding</keyword>
<dbReference type="EC" id="6.1.1.19" evidence="10"/>
<dbReference type="KEGG" id="ssdc:SSDC_00525"/>
<dbReference type="GeneID" id="301552970"/>
<keyword evidence="4 10" id="KW-0436">Ligase</keyword>
<keyword evidence="5 10" id="KW-0547">Nucleotide-binding</keyword>
<dbReference type="SMART" id="SM01016">
    <property type="entry name" value="Arg_tRNA_synt_N"/>
    <property type="match status" value="1"/>
</dbReference>
<dbReference type="InterPro" id="IPR036695">
    <property type="entry name" value="Arg-tRNA-synth_N_sf"/>
</dbReference>
<evidence type="ECO:0000256" key="5">
    <source>
        <dbReference type="ARBA" id="ARBA00022741"/>
    </source>
</evidence>
<evidence type="ECO:0000256" key="7">
    <source>
        <dbReference type="ARBA" id="ARBA00022917"/>
    </source>
</evidence>
<dbReference type="SMART" id="SM00836">
    <property type="entry name" value="DALR_1"/>
    <property type="match status" value="1"/>
</dbReference>
<evidence type="ECO:0000259" key="13">
    <source>
        <dbReference type="SMART" id="SM01016"/>
    </source>
</evidence>
<evidence type="ECO:0000256" key="4">
    <source>
        <dbReference type="ARBA" id="ARBA00022598"/>
    </source>
</evidence>
<reference evidence="14 15" key="1">
    <citation type="journal article" date="2013" name="Curr. Biol.">
        <title>Defensive bacteriome symbiont with a drastically reduced genome.</title>
        <authorList>
            <person name="Nakabachi A."/>
            <person name="Ueoka R."/>
            <person name="Oshima K."/>
            <person name="Teta R."/>
            <person name="Mangoni A."/>
            <person name="Gurgui M."/>
            <person name="Oldham N.J."/>
            <person name="van Echten-Deckert G."/>
            <person name="Okamura K."/>
            <person name="Yamamoto K."/>
            <person name="Inoue H."/>
            <person name="Ohkuma M."/>
            <person name="Hongoh Y."/>
            <person name="Miyagishima S.Y."/>
            <person name="Hattori M."/>
            <person name="Piel J."/>
            <person name="Fukatsu T."/>
        </authorList>
    </citation>
    <scope>NUCLEOTIDE SEQUENCE [LARGE SCALE GENOMIC DNA]</scope>
    <source>
        <strain evidence="14 15">DC</strain>
    </source>
</reference>
<evidence type="ECO:0000313" key="15">
    <source>
        <dbReference type="Proteomes" id="UP000015216"/>
    </source>
</evidence>
<evidence type="ECO:0000256" key="6">
    <source>
        <dbReference type="ARBA" id="ARBA00022840"/>
    </source>
</evidence>
<dbReference type="InterPro" id="IPR001278">
    <property type="entry name" value="Arg-tRNA-ligase"/>
</dbReference>
<keyword evidence="3 10" id="KW-0963">Cytoplasm</keyword>
<dbReference type="Gene3D" id="1.10.730.10">
    <property type="entry name" value="Isoleucyl-tRNA Synthetase, Domain 1"/>
    <property type="match status" value="1"/>
</dbReference>
<feature type="domain" description="Arginyl tRNA synthetase N-terminal" evidence="13">
    <location>
        <begin position="7"/>
        <end position="95"/>
    </location>
</feature>
<dbReference type="Pfam" id="PF00750">
    <property type="entry name" value="tRNA-synt_1d"/>
    <property type="match status" value="1"/>
</dbReference>
<evidence type="ECO:0000256" key="11">
    <source>
        <dbReference type="RuleBase" id="RU363038"/>
    </source>
</evidence>
<evidence type="ECO:0000256" key="10">
    <source>
        <dbReference type="HAMAP-Rule" id="MF_00123"/>
    </source>
</evidence>
<dbReference type="Pfam" id="PF05746">
    <property type="entry name" value="DALR_1"/>
    <property type="match status" value="1"/>
</dbReference>
<dbReference type="InterPro" id="IPR008909">
    <property type="entry name" value="DALR_anticod-bd"/>
</dbReference>
<dbReference type="Gene3D" id="3.40.50.620">
    <property type="entry name" value="HUPs"/>
    <property type="match status" value="1"/>
</dbReference>
<evidence type="ECO:0000313" key="14">
    <source>
        <dbReference type="EMBL" id="AGS06799.1"/>
    </source>
</evidence>
<protein>
    <recommendedName>
        <fullName evidence="10">Arginine--tRNA ligase</fullName>
        <ecNumber evidence="10">6.1.1.19</ecNumber>
    </recommendedName>
    <alternativeName>
        <fullName evidence="10">Arginyl-tRNA synthetase</fullName>
        <shortName evidence="10">ArgRS</shortName>
    </alternativeName>
</protein>
<feature type="short sequence motif" description="'HIGH' region" evidence="10">
    <location>
        <begin position="132"/>
        <end position="142"/>
    </location>
</feature>
<dbReference type="InterPro" id="IPR005148">
    <property type="entry name" value="Arg-tRNA-synth_N"/>
</dbReference>
<dbReference type="SUPFAM" id="SSF55190">
    <property type="entry name" value="Arginyl-tRNA synthetase (ArgRS), N-terminal 'additional' domain"/>
    <property type="match status" value="1"/>
</dbReference>
<dbReference type="eggNOG" id="COG0018">
    <property type="taxonomic scope" value="Bacteria"/>
</dbReference>
<dbReference type="PATRIC" id="fig|669502.6.peg.103"/>
<dbReference type="GO" id="GO:0006420">
    <property type="term" value="P:arginyl-tRNA aminoacylation"/>
    <property type="evidence" value="ECO:0007669"/>
    <property type="project" value="UniProtKB-UniRule"/>
</dbReference>
<evidence type="ECO:0000256" key="1">
    <source>
        <dbReference type="ARBA" id="ARBA00004496"/>
    </source>
</evidence>
<dbReference type="RefSeq" id="WP_020915374.1">
    <property type="nucleotide sequence ID" value="NC_021885.1"/>
</dbReference>
<dbReference type="HOGENOM" id="CLU_006406_0_1_4"/>
<dbReference type="PANTHER" id="PTHR11956">
    <property type="entry name" value="ARGINYL-TRNA SYNTHETASE"/>
    <property type="match status" value="1"/>
</dbReference>
<evidence type="ECO:0000256" key="3">
    <source>
        <dbReference type="ARBA" id="ARBA00022490"/>
    </source>
</evidence>
<comment type="subunit">
    <text evidence="10">Monomer.</text>
</comment>
<dbReference type="InterPro" id="IPR035684">
    <property type="entry name" value="ArgRS_core"/>
</dbReference>
<comment type="subcellular location">
    <subcellularLocation>
        <location evidence="1 10">Cytoplasm</location>
    </subcellularLocation>
</comment>
<dbReference type="Proteomes" id="UP000015216">
    <property type="component" value="Chromosome"/>
</dbReference>
<dbReference type="EMBL" id="CP003468">
    <property type="protein sequence ID" value="AGS06799.1"/>
    <property type="molecule type" value="Genomic_DNA"/>
</dbReference>
<dbReference type="InterPro" id="IPR014729">
    <property type="entry name" value="Rossmann-like_a/b/a_fold"/>
</dbReference>
<name>S5R3M7_9PROT</name>
<dbReference type="Pfam" id="PF03485">
    <property type="entry name" value="Arg_tRNA_synt_N"/>
    <property type="match status" value="1"/>
</dbReference>
<gene>
    <name evidence="10 14" type="primary">argS</name>
    <name evidence="14" type="ORF">SSDC_00525</name>
</gene>
<evidence type="ECO:0000256" key="9">
    <source>
        <dbReference type="ARBA" id="ARBA00049339"/>
    </source>
</evidence>
<evidence type="ECO:0000256" key="2">
    <source>
        <dbReference type="ARBA" id="ARBA00005594"/>
    </source>
</evidence>
<dbReference type="SUPFAM" id="SSF47323">
    <property type="entry name" value="Anticodon-binding domain of a subclass of class I aminoacyl-tRNA synthetases"/>
    <property type="match status" value="1"/>
</dbReference>
<dbReference type="OrthoDB" id="9803211at2"/>
<dbReference type="InterPro" id="IPR009080">
    <property type="entry name" value="tRNAsynth_Ia_anticodon-bd"/>
</dbReference>
<dbReference type="Gene3D" id="3.30.1360.70">
    <property type="entry name" value="Arginyl tRNA synthetase N-terminal domain"/>
    <property type="match status" value="1"/>
</dbReference>
<keyword evidence="7 10" id="KW-0648">Protein biosynthesis</keyword>
<keyword evidence="8 10" id="KW-0030">Aminoacyl-tRNA synthetase</keyword>
<accession>S5R3M7</accession>
<dbReference type="GO" id="GO:0004814">
    <property type="term" value="F:arginine-tRNA ligase activity"/>
    <property type="evidence" value="ECO:0007669"/>
    <property type="project" value="UniProtKB-UniRule"/>
</dbReference>
<keyword evidence="15" id="KW-1185">Reference proteome</keyword>
<dbReference type="GO" id="GO:0005737">
    <property type="term" value="C:cytoplasm"/>
    <property type="evidence" value="ECO:0007669"/>
    <property type="project" value="UniProtKB-SubCell"/>
</dbReference>
<comment type="similarity">
    <text evidence="2 10 11">Belongs to the class-I aminoacyl-tRNA synthetase family.</text>
</comment>
<proteinExistence type="inferred from homology"/>
<dbReference type="InterPro" id="IPR001412">
    <property type="entry name" value="aa-tRNA-synth_I_CS"/>
</dbReference>